<evidence type="ECO:0000313" key="1">
    <source>
        <dbReference type="EMBL" id="AXR06237.1"/>
    </source>
</evidence>
<keyword evidence="2" id="KW-1185">Reference proteome</keyword>
<organism evidence="1 2">
    <name type="scientific">Salinimonas sediminis</name>
    <dbReference type="NCBI Taxonomy" id="2303538"/>
    <lineage>
        <taxon>Bacteria</taxon>
        <taxon>Pseudomonadati</taxon>
        <taxon>Pseudomonadota</taxon>
        <taxon>Gammaproteobacteria</taxon>
        <taxon>Alteromonadales</taxon>
        <taxon>Alteromonadaceae</taxon>
        <taxon>Alteromonas/Salinimonas group</taxon>
        <taxon>Salinimonas</taxon>
    </lineage>
</organism>
<dbReference type="CDD" id="cd07818">
    <property type="entry name" value="SRPBCC_1"/>
    <property type="match status" value="1"/>
</dbReference>
<dbReference type="InterPro" id="IPR019587">
    <property type="entry name" value="Polyketide_cyclase/dehydratase"/>
</dbReference>
<gene>
    <name evidence="1" type="ORF">D0Y50_07580</name>
</gene>
<dbReference type="SUPFAM" id="SSF55961">
    <property type="entry name" value="Bet v1-like"/>
    <property type="match status" value="1"/>
</dbReference>
<accession>A0A346NL30</accession>
<proteinExistence type="predicted"/>
<dbReference type="Proteomes" id="UP000262073">
    <property type="component" value="Chromosome"/>
</dbReference>
<dbReference type="AlphaFoldDB" id="A0A346NL30"/>
<dbReference type="Gene3D" id="3.30.530.20">
    <property type="match status" value="1"/>
</dbReference>
<evidence type="ECO:0000313" key="2">
    <source>
        <dbReference type="Proteomes" id="UP000262073"/>
    </source>
</evidence>
<dbReference type="InterPro" id="IPR023393">
    <property type="entry name" value="START-like_dom_sf"/>
</dbReference>
<dbReference type="RefSeq" id="WP_108566211.1">
    <property type="nucleotide sequence ID" value="NZ_CP031769.1"/>
</dbReference>
<dbReference type="OrthoDB" id="9807923at2"/>
<protein>
    <submittedName>
        <fullName evidence="1">Polyketide cyclase</fullName>
    </submittedName>
</protein>
<dbReference type="KEGG" id="salm:D0Y50_07580"/>
<dbReference type="Pfam" id="PF10604">
    <property type="entry name" value="Polyketide_cyc2"/>
    <property type="match status" value="1"/>
</dbReference>
<name>A0A346NL30_9ALTE</name>
<reference evidence="1 2" key="1">
    <citation type="submission" date="2018-08" db="EMBL/GenBank/DDBJ databases">
        <title>Salinimonas sediminis sp. nov., a piezophilic bacterium isolated from a deep-sea sediment sample from the New Britain Trench.</title>
        <authorList>
            <person name="Cao J."/>
        </authorList>
    </citation>
    <scope>NUCLEOTIDE SEQUENCE [LARGE SCALE GENOMIC DNA]</scope>
    <source>
        <strain evidence="1 2">N102</strain>
    </source>
</reference>
<sequence>MGILKKSAIAITALLFGVIIVSFVLPDEYEVERSIIIAAEPDDIYPEVVNLKAWPSWGVWFQRDPNMQIKYGGPDRAIGMFSKWESESQGDGKMEITELKHNKKVIYSLYFPEYEMGSTGVITLEPTEEGTRVTWSDSGEVGNNPVNRYFVLMMDDMIGPDFETGLENLKTVVENRG</sequence>
<dbReference type="EMBL" id="CP031769">
    <property type="protein sequence ID" value="AXR06237.1"/>
    <property type="molecule type" value="Genomic_DNA"/>
</dbReference>